<sequence length="125" mass="13815">MGSVAKFRSEHQMESFLYNNPEIIGILKDTSGERVNAAIIQQFPTQKGAGGKGRIDLIALNSDEDLNIVLKIIELKKKAVKDDFLQLKGYLEGLNEDNSWKAGLVSFIKEEGGIDDHDAIDDVLP</sequence>
<proteinExistence type="predicted"/>
<dbReference type="Gene3D" id="3.40.1350.10">
    <property type="match status" value="1"/>
</dbReference>
<dbReference type="AlphaFoldDB" id="A0A0F8VV84"/>
<gene>
    <name evidence="1" type="ORF">LCGC14_3146760</name>
</gene>
<feature type="non-terminal residue" evidence="1">
    <location>
        <position position="125"/>
    </location>
</feature>
<evidence type="ECO:0000313" key="1">
    <source>
        <dbReference type="EMBL" id="KKK48278.1"/>
    </source>
</evidence>
<dbReference type="InterPro" id="IPR011856">
    <property type="entry name" value="tRNA_endonuc-like_dom_sf"/>
</dbReference>
<dbReference type="GO" id="GO:0003676">
    <property type="term" value="F:nucleic acid binding"/>
    <property type="evidence" value="ECO:0007669"/>
    <property type="project" value="InterPro"/>
</dbReference>
<organism evidence="1">
    <name type="scientific">marine sediment metagenome</name>
    <dbReference type="NCBI Taxonomy" id="412755"/>
    <lineage>
        <taxon>unclassified sequences</taxon>
        <taxon>metagenomes</taxon>
        <taxon>ecological metagenomes</taxon>
    </lineage>
</organism>
<comment type="caution">
    <text evidence="1">The sequence shown here is derived from an EMBL/GenBank/DDBJ whole genome shotgun (WGS) entry which is preliminary data.</text>
</comment>
<protein>
    <submittedName>
        <fullName evidence="1">Uncharacterized protein</fullName>
    </submittedName>
</protein>
<accession>A0A0F8VV84</accession>
<reference evidence="1" key="1">
    <citation type="journal article" date="2015" name="Nature">
        <title>Complex archaea that bridge the gap between prokaryotes and eukaryotes.</title>
        <authorList>
            <person name="Spang A."/>
            <person name="Saw J.H."/>
            <person name="Jorgensen S.L."/>
            <person name="Zaremba-Niedzwiedzka K."/>
            <person name="Martijn J."/>
            <person name="Lind A.E."/>
            <person name="van Eijk R."/>
            <person name="Schleper C."/>
            <person name="Guy L."/>
            <person name="Ettema T.J."/>
        </authorList>
    </citation>
    <scope>NUCLEOTIDE SEQUENCE</scope>
</reference>
<name>A0A0F8VV84_9ZZZZ</name>
<dbReference type="EMBL" id="LAZR01069146">
    <property type="protein sequence ID" value="KKK48278.1"/>
    <property type="molecule type" value="Genomic_DNA"/>
</dbReference>